<feature type="region of interest" description="Disordered" evidence="4">
    <location>
        <begin position="1827"/>
        <end position="1901"/>
    </location>
</feature>
<feature type="compositionally biased region" description="Basic residues" evidence="4">
    <location>
        <begin position="1174"/>
        <end position="1185"/>
    </location>
</feature>
<reference evidence="7" key="2">
    <citation type="submission" date="2022-10" db="EMBL/GenBank/DDBJ databases">
        <authorList>
            <consortium name="ENA_rothamsted_submissions"/>
            <consortium name="culmorum"/>
            <person name="King R."/>
        </authorList>
    </citation>
    <scope>NUCLEOTIDE SEQUENCE</scope>
</reference>
<feature type="compositionally biased region" description="Acidic residues" evidence="4">
    <location>
        <begin position="1262"/>
        <end position="1271"/>
    </location>
</feature>
<keyword evidence="8" id="KW-1185">Reference proteome</keyword>
<dbReference type="PROSITE" id="PS50916">
    <property type="entry name" value="RABBD"/>
    <property type="match status" value="1"/>
</dbReference>
<dbReference type="PANTHER" id="PTHR45716">
    <property type="entry name" value="BITESIZE, ISOFORM I"/>
    <property type="match status" value="1"/>
</dbReference>
<feature type="compositionally biased region" description="Polar residues" evidence="4">
    <location>
        <begin position="1186"/>
        <end position="1209"/>
    </location>
</feature>
<dbReference type="GO" id="GO:0005886">
    <property type="term" value="C:plasma membrane"/>
    <property type="evidence" value="ECO:0007669"/>
    <property type="project" value="TreeGrafter"/>
</dbReference>
<feature type="domain" description="RabBD" evidence="6">
    <location>
        <begin position="18"/>
        <end position="145"/>
    </location>
</feature>
<dbReference type="Proteomes" id="UP001153737">
    <property type="component" value="Chromosome 17"/>
</dbReference>
<dbReference type="CDD" id="cd08521">
    <property type="entry name" value="C2A_SLP"/>
    <property type="match status" value="1"/>
</dbReference>
<dbReference type="CDD" id="cd15747">
    <property type="entry name" value="FYVE_Slp3_4_5"/>
    <property type="match status" value="1"/>
</dbReference>
<evidence type="ECO:0000256" key="4">
    <source>
        <dbReference type="SAM" id="MobiDB-lite"/>
    </source>
</evidence>
<dbReference type="Pfam" id="PF02318">
    <property type="entry name" value="FYVE_2"/>
    <property type="match status" value="1"/>
</dbReference>
<feature type="compositionally biased region" description="Basic and acidic residues" evidence="4">
    <location>
        <begin position="471"/>
        <end position="488"/>
    </location>
</feature>
<feature type="region of interest" description="Disordered" evidence="4">
    <location>
        <begin position="217"/>
        <end position="330"/>
    </location>
</feature>
<feature type="compositionally biased region" description="Basic and acidic residues" evidence="4">
    <location>
        <begin position="430"/>
        <end position="449"/>
    </location>
</feature>
<feature type="compositionally biased region" description="Polar residues" evidence="4">
    <location>
        <begin position="658"/>
        <end position="668"/>
    </location>
</feature>
<feature type="compositionally biased region" description="Low complexity" evidence="4">
    <location>
        <begin position="1282"/>
        <end position="1296"/>
    </location>
</feature>
<evidence type="ECO:0000256" key="3">
    <source>
        <dbReference type="ARBA" id="ARBA00023136"/>
    </source>
</evidence>
<feature type="compositionally biased region" description="Polar residues" evidence="4">
    <location>
        <begin position="358"/>
        <end position="376"/>
    </location>
</feature>
<protein>
    <recommendedName>
        <fullName evidence="9">Synaptotagmin-like protein 5</fullName>
    </recommendedName>
</protein>
<accession>A0A9P0DH38</accession>
<keyword evidence="2" id="KW-0677">Repeat</keyword>
<feature type="region of interest" description="Disordered" evidence="4">
    <location>
        <begin position="658"/>
        <end position="695"/>
    </location>
</feature>
<feature type="region of interest" description="Disordered" evidence="4">
    <location>
        <begin position="1397"/>
        <end position="1417"/>
    </location>
</feature>
<dbReference type="GO" id="GO:0070382">
    <property type="term" value="C:exocytic vesicle"/>
    <property type="evidence" value="ECO:0007669"/>
    <property type="project" value="TreeGrafter"/>
</dbReference>
<organism evidence="7 8">
    <name type="scientific">Phaedon cochleariae</name>
    <name type="common">Mustard beetle</name>
    <dbReference type="NCBI Taxonomy" id="80249"/>
    <lineage>
        <taxon>Eukaryota</taxon>
        <taxon>Metazoa</taxon>
        <taxon>Ecdysozoa</taxon>
        <taxon>Arthropoda</taxon>
        <taxon>Hexapoda</taxon>
        <taxon>Insecta</taxon>
        <taxon>Pterygota</taxon>
        <taxon>Neoptera</taxon>
        <taxon>Endopterygota</taxon>
        <taxon>Coleoptera</taxon>
        <taxon>Polyphaga</taxon>
        <taxon>Cucujiformia</taxon>
        <taxon>Chrysomeloidea</taxon>
        <taxon>Chrysomelidae</taxon>
        <taxon>Chrysomelinae</taxon>
        <taxon>Chrysomelini</taxon>
        <taxon>Phaedon</taxon>
    </lineage>
</organism>
<evidence type="ECO:0000256" key="2">
    <source>
        <dbReference type="ARBA" id="ARBA00022737"/>
    </source>
</evidence>
<dbReference type="SMART" id="SM00239">
    <property type="entry name" value="C2"/>
    <property type="match status" value="2"/>
</dbReference>
<evidence type="ECO:0000259" key="6">
    <source>
        <dbReference type="PROSITE" id="PS50916"/>
    </source>
</evidence>
<gene>
    <name evidence="7" type="ORF">PHAECO_LOCUS5895</name>
</gene>
<dbReference type="InterPro" id="IPR043567">
    <property type="entry name" value="SYTL1-5_C2B"/>
</dbReference>
<comment type="subcellular location">
    <subcellularLocation>
        <location evidence="1">Membrane</location>
    </subcellularLocation>
</comment>
<keyword evidence="3" id="KW-0472">Membrane</keyword>
<feature type="region of interest" description="Disordered" evidence="4">
    <location>
        <begin position="1002"/>
        <end position="1029"/>
    </location>
</feature>
<evidence type="ECO:0000259" key="5">
    <source>
        <dbReference type="PROSITE" id="PS50004"/>
    </source>
</evidence>
<dbReference type="InterPro" id="IPR001565">
    <property type="entry name" value="Synaptotagmin"/>
</dbReference>
<dbReference type="InterPro" id="IPR011011">
    <property type="entry name" value="Znf_FYVE_PHD"/>
</dbReference>
<dbReference type="GO" id="GO:0042043">
    <property type="term" value="F:neurexin family protein binding"/>
    <property type="evidence" value="ECO:0007669"/>
    <property type="project" value="TreeGrafter"/>
</dbReference>
<dbReference type="InterPro" id="IPR000008">
    <property type="entry name" value="C2_dom"/>
</dbReference>
<feature type="region of interest" description="Disordered" evidence="4">
    <location>
        <begin position="734"/>
        <end position="775"/>
    </location>
</feature>
<dbReference type="PROSITE" id="PS50004">
    <property type="entry name" value="C2"/>
    <property type="match status" value="2"/>
</dbReference>
<name>A0A9P0DH38_PHACE</name>
<feature type="compositionally biased region" description="Low complexity" evidence="4">
    <location>
        <begin position="825"/>
        <end position="839"/>
    </location>
</feature>
<feature type="region of interest" description="Disordered" evidence="4">
    <location>
        <begin position="1110"/>
        <end position="1137"/>
    </location>
</feature>
<feature type="region of interest" description="Disordered" evidence="4">
    <location>
        <begin position="427"/>
        <end position="517"/>
    </location>
</feature>
<evidence type="ECO:0000313" key="7">
    <source>
        <dbReference type="EMBL" id="CAH1155023.1"/>
    </source>
</evidence>
<feature type="compositionally biased region" description="Basic and acidic residues" evidence="4">
    <location>
        <begin position="306"/>
        <end position="330"/>
    </location>
</feature>
<feature type="compositionally biased region" description="Low complexity" evidence="4">
    <location>
        <begin position="222"/>
        <end position="236"/>
    </location>
</feature>
<evidence type="ECO:0000256" key="1">
    <source>
        <dbReference type="ARBA" id="ARBA00004370"/>
    </source>
</evidence>
<feature type="region of interest" description="Disordered" evidence="4">
    <location>
        <begin position="1153"/>
        <end position="1303"/>
    </location>
</feature>
<feature type="domain" description="C2" evidence="5">
    <location>
        <begin position="1944"/>
        <end position="2066"/>
    </location>
</feature>
<dbReference type="SUPFAM" id="SSF57903">
    <property type="entry name" value="FYVE/PHD zinc finger"/>
    <property type="match status" value="1"/>
</dbReference>
<feature type="region of interest" description="Disordered" evidence="4">
    <location>
        <begin position="820"/>
        <end position="893"/>
    </location>
</feature>
<dbReference type="InterPro" id="IPR041282">
    <property type="entry name" value="FYVE_2"/>
</dbReference>
<feature type="region of interest" description="Disordered" evidence="4">
    <location>
        <begin position="346"/>
        <end position="415"/>
    </location>
</feature>
<feature type="region of interest" description="Disordered" evidence="4">
    <location>
        <begin position="1744"/>
        <end position="1790"/>
    </location>
</feature>
<dbReference type="GO" id="GO:0006886">
    <property type="term" value="P:intracellular protein transport"/>
    <property type="evidence" value="ECO:0007669"/>
    <property type="project" value="InterPro"/>
</dbReference>
<sequence length="2250" mass="247698">MSCCGDRACSHAVVAAAKAEATRLTDREREIILDVLGRDELLRRDQHLQVLHLKAELQTLRRKGALKPSADRDSAGAGPDPGRACGRCRAGLGRVVNRGACCQACRLRVCKACREYAFGTADWVCTVCHKHMEIQATSGEWMNEFVRRPSRRRENLPAADIIKRTIRRSWTISNPTPRWTALRCSPELRPYNSLPRGQGVTDYPSLALHQTNLVNQQLSLKSESSPIQRRISPSRRTQSEDVYSATHEATPASLEEPQPEATPQVSPRRLERVNPLMRLADQKQGKDGRKAQKRSRQLNEGSSEEGSSREDERTRDTLTPELPSKFDRLASEKRVSFDSNIANSTKINQMKRSPVNVLRTQSLKENSTKETGSFPSYQGDHSDNSEETGSTNELQYAREETAPAPDPVELCDIEPISGTVFRKVTVRRRRQDEGRKISSSEGGWRRGQDDDLLLPDGEDYKLVFINPSDGSSKDDTSSSKGEETSSSREEDEDDDSTSTASSFPLDEGDWDYFEPGAAGRAQSLAGWAASPIGSPGVGRRAVIESPIGSPIVYRRRLRESDTGTDDDNPRLDTGSPASSDSLYLPPPALQPPEPALRCSHDLQPTPSPLAACRHCGAPARFIPVPVPVPVPFPVWGSARTVPRNHLWPFLALIWRGGRSQNTGASGSGTMPEREARAAVNDPAVPEAEAAAAERELSGYLECENAGASSSESSDAAGDWEPRIVSRAYTVNAGRQSDDALPTSEDDVSDSVSLRDETSSSGSAETDTDDTGTVADQKTKRFSRVFVVNKNNSSSSSSDEDTDTELDCTVVLKNIKPLDEDAVNESASSSPALSDVSAQSLGETSEAEPRALSESPRNELVVGETVPRPLAERRDLEEGESERHTGACDDRDDCALLDGRESLSRHGARYTSLVMITQEPTASAVSAGEYQQVSVVTSDTTTLVPDNDVIVRHTNWQEEQKEGGAEGEANDNQNYDVESVTVITGGETLSAFEEGLADDDSWVENLSNEDDDEDFPSNSSENTSSSGDEVTLTCSAAIDQEEDLRGYHRTAIDFTLHTIVEESCEESEVEQKDRPISTTDLEKYFFFGLGDGNTHSSNKEDAFSETSSIYSEGMDSLGGPEETLQYNDNPDPAELASSRLEKYFLSGFMGFTAERRDSDGSVGSDSEGRPSPEQRRKRLVRARGTGRSHSSSLDNLDNAGNDQTSEAQINSEDSSSSESEGHDEANSFEKSDGQFDTVKRKKGKKQKTSSPMAEETKNLDATQELDENESDEDGHKTPQPEISTTPSNLTTTTNQQSRDSGFIGSCDDLIKEQRDNSTPELPSTKNELKLELEDITEERKIEEKIIPLSTPPATSLTRKDSFNNWSSDEETNLMMCKMRQFFKTMVANSQLNASSKPITPNLNLRVSPKPVPSPRAKRCKPPQLVYFENELTRLMKTVPGIRDDQVREIVEYLSSEDTWSDSYDSSDYTSSDLEVTTSKSVLQQQISDSCKQIINKFDTSVDDEGDEGDGGIIDEIHGLNKETAFVYQKLVASFEKMATGDQEDTSIPKLTPHSSPPLIAKVMHHIGSRLVALMHEVSSGESHPSTSPRTKHYHRRLQHKISSASSTTTEDDFPESNNDTIADHLAPYLLPRSRSHDLLTGESRILQQGGVSDNVEEREASDCERFSWRGSFESALLAADSRNKLSLLGHEGASASAMAIAAKRRSAGDLLFSHKSLSREQLDRVRSCGSIGGASSEDKLWIARPNRRRSSVPDASCGSGADDEDEDMENRSTLPRSLQSGAVTTNSLPRLPTNACANVMQKSQSMQGFLPQNVKSARYRPPGFCRLTQVPKRAVSAPGLQPSHQRRGRRSLQASNVPSDETAPLSEAHSSPMLATRGGAGGKSAAPSPGTVTSGGGREWQQDEDIDRLVGLHARTSLSSLGCRSDSMASVYSGAGEGRYGTVAVRGQIEFGLQYNYKAGALEIQIKQCKDLAPVDAKRNRSDPYVKVYLLPDKSKSGKRKTKVKKHTLNPLFDECLKFHVPLDGLESRTLWLTVWHSDMFGRNDFLGEVMMALEDKVFDDPTPKCYNLQERTEPFEDVPTYKGDVLVCLKFVPPDMTVQKKGKRSRGALHVLVKEAKSLTPVKAHGTSDPFCKSYLLPDKGRNSKQKTPVVRKTVNPVWNYKFVYEDVTLQELAERCLELTVWDHDRLASNEFLGGVRFSLGTGKHYGKSVDWMDATGRELSLWRNMLERPNFWVEGCLPLRPSLDTRIS</sequence>
<dbReference type="SUPFAM" id="SSF49562">
    <property type="entry name" value="C2 domain (Calcium/lipid-binding domain, CaLB)"/>
    <property type="match status" value="2"/>
</dbReference>
<evidence type="ECO:0000313" key="8">
    <source>
        <dbReference type="Proteomes" id="UP001153737"/>
    </source>
</evidence>
<dbReference type="Pfam" id="PF00168">
    <property type="entry name" value="C2"/>
    <property type="match status" value="2"/>
</dbReference>
<dbReference type="InterPro" id="IPR013083">
    <property type="entry name" value="Znf_RING/FYVE/PHD"/>
</dbReference>
<evidence type="ECO:0008006" key="9">
    <source>
        <dbReference type="Google" id="ProtNLM"/>
    </source>
</evidence>
<dbReference type="PRINTS" id="PR00399">
    <property type="entry name" value="SYNAPTOTAGMN"/>
</dbReference>
<dbReference type="EMBL" id="OU896723">
    <property type="protein sequence ID" value="CAH1155023.1"/>
    <property type="molecule type" value="Genomic_DNA"/>
</dbReference>
<dbReference type="Gene3D" id="2.60.40.150">
    <property type="entry name" value="C2 domain"/>
    <property type="match status" value="2"/>
</dbReference>
<feature type="compositionally biased region" description="Basic and acidic residues" evidence="4">
    <location>
        <begin position="1218"/>
        <end position="1232"/>
    </location>
</feature>
<feature type="compositionally biased region" description="Basic and acidic residues" evidence="4">
    <location>
        <begin position="280"/>
        <end position="290"/>
    </location>
</feature>
<feature type="region of interest" description="Disordered" evidence="4">
    <location>
        <begin position="553"/>
        <end position="591"/>
    </location>
</feature>
<dbReference type="GO" id="GO:0006887">
    <property type="term" value="P:exocytosis"/>
    <property type="evidence" value="ECO:0007669"/>
    <property type="project" value="TreeGrafter"/>
</dbReference>
<dbReference type="InterPro" id="IPR010911">
    <property type="entry name" value="Rab_BD"/>
</dbReference>
<feature type="domain" description="C2" evidence="5">
    <location>
        <begin position="2090"/>
        <end position="2214"/>
    </location>
</feature>
<proteinExistence type="predicted"/>
<feature type="compositionally biased region" description="Low complexity" evidence="4">
    <location>
        <begin position="677"/>
        <end position="690"/>
    </location>
</feature>
<dbReference type="Gene3D" id="3.30.40.10">
    <property type="entry name" value="Zinc/RING finger domain, C3HC4 (zinc finger)"/>
    <property type="match status" value="1"/>
</dbReference>
<dbReference type="GO" id="GO:0031267">
    <property type="term" value="F:small GTPase binding"/>
    <property type="evidence" value="ECO:0007669"/>
    <property type="project" value="InterPro"/>
</dbReference>
<feature type="compositionally biased region" description="Polar residues" evidence="4">
    <location>
        <begin position="1770"/>
        <end position="1787"/>
    </location>
</feature>
<dbReference type="InterPro" id="IPR035892">
    <property type="entry name" value="C2_domain_sf"/>
</dbReference>
<dbReference type="FunFam" id="2.60.40.150:FF:000006">
    <property type="entry name" value="Synaptotagmin-like 5, isoform CRA_a"/>
    <property type="match status" value="1"/>
</dbReference>
<feature type="compositionally biased region" description="Low complexity" evidence="4">
    <location>
        <begin position="1016"/>
        <end position="1025"/>
    </location>
</feature>
<dbReference type="PANTHER" id="PTHR45716:SF2">
    <property type="entry name" value="BITESIZE, ISOFORM I"/>
    <property type="match status" value="1"/>
</dbReference>
<reference evidence="7" key="1">
    <citation type="submission" date="2022-01" db="EMBL/GenBank/DDBJ databases">
        <authorList>
            <person name="King R."/>
        </authorList>
    </citation>
    <scope>NUCLEOTIDE SEQUENCE</scope>
</reference>
<feature type="compositionally biased region" description="Acidic residues" evidence="4">
    <location>
        <begin position="1002"/>
        <end position="1014"/>
    </location>
</feature>
<feature type="compositionally biased region" description="Basic and acidic residues" evidence="4">
    <location>
        <begin position="869"/>
        <end position="888"/>
    </location>
</feature>
<dbReference type="CDD" id="cd04020">
    <property type="entry name" value="C2B_SLP_1-2-3-4"/>
    <property type="match status" value="1"/>
</dbReference>